<sequence length="141" mass="16405">MKSVNTNSLMNFEINTKLKLAFLWTAVTFMYIYGDYFELYIPQKVEGLITGNNLLDSPIKLFFASFLLAIPALMIVVSILLKPIINKWLNIIIGLFFTGIMLLIALSSFNPWRYFYTFYAIIESILTIVIVWNAFKWPKQQ</sequence>
<evidence type="ECO:0000313" key="2">
    <source>
        <dbReference type="EMBL" id="RAJ25131.1"/>
    </source>
</evidence>
<protein>
    <recommendedName>
        <fullName evidence="4">DoxX-like protein</fullName>
    </recommendedName>
</protein>
<feature type="transmembrane region" description="Helical" evidence="1">
    <location>
        <begin position="88"/>
        <end position="109"/>
    </location>
</feature>
<proteinExistence type="predicted"/>
<reference evidence="2 3" key="1">
    <citation type="submission" date="2018-06" db="EMBL/GenBank/DDBJ databases">
        <title>Genomic Encyclopedia of Archaeal and Bacterial Type Strains, Phase II (KMG-II): from individual species to whole genera.</title>
        <authorList>
            <person name="Goeker M."/>
        </authorList>
    </citation>
    <scope>NUCLEOTIDE SEQUENCE [LARGE SCALE GENOMIC DNA]</scope>
    <source>
        <strain evidence="2 3">DSM 12408</strain>
    </source>
</reference>
<dbReference type="AlphaFoldDB" id="A0A327S871"/>
<accession>A0A327S871</accession>
<dbReference type="EMBL" id="QLLQ01000004">
    <property type="protein sequence ID" value="RAJ25131.1"/>
    <property type="molecule type" value="Genomic_DNA"/>
</dbReference>
<feature type="transmembrane region" description="Helical" evidence="1">
    <location>
        <begin position="61"/>
        <end position="81"/>
    </location>
</feature>
<dbReference type="Pfam" id="PF19851">
    <property type="entry name" value="DUF6326"/>
    <property type="match status" value="1"/>
</dbReference>
<dbReference type="RefSeq" id="WP_111625808.1">
    <property type="nucleotide sequence ID" value="NZ_QLLQ01000004.1"/>
</dbReference>
<keyword evidence="3" id="KW-1185">Reference proteome</keyword>
<comment type="caution">
    <text evidence="2">The sequence shown here is derived from an EMBL/GenBank/DDBJ whole genome shotgun (WGS) entry which is preliminary data.</text>
</comment>
<keyword evidence="1" id="KW-0812">Transmembrane</keyword>
<organism evidence="2 3">
    <name type="scientific">Gelidibacter algens</name>
    <dbReference type="NCBI Taxonomy" id="49280"/>
    <lineage>
        <taxon>Bacteria</taxon>
        <taxon>Pseudomonadati</taxon>
        <taxon>Bacteroidota</taxon>
        <taxon>Flavobacteriia</taxon>
        <taxon>Flavobacteriales</taxon>
        <taxon>Flavobacteriaceae</taxon>
        <taxon>Gelidibacter</taxon>
    </lineage>
</organism>
<evidence type="ECO:0000313" key="3">
    <source>
        <dbReference type="Proteomes" id="UP000248987"/>
    </source>
</evidence>
<keyword evidence="1" id="KW-0472">Membrane</keyword>
<feature type="transmembrane region" description="Helical" evidence="1">
    <location>
        <begin position="21"/>
        <end position="41"/>
    </location>
</feature>
<dbReference type="InterPro" id="IPR046289">
    <property type="entry name" value="DUF6326"/>
</dbReference>
<dbReference type="Proteomes" id="UP000248987">
    <property type="component" value="Unassembled WGS sequence"/>
</dbReference>
<name>A0A327S871_9FLAO</name>
<feature type="transmembrane region" description="Helical" evidence="1">
    <location>
        <begin position="115"/>
        <end position="135"/>
    </location>
</feature>
<gene>
    <name evidence="2" type="ORF">LX77_01432</name>
</gene>
<evidence type="ECO:0000256" key="1">
    <source>
        <dbReference type="SAM" id="Phobius"/>
    </source>
</evidence>
<keyword evidence="1" id="KW-1133">Transmembrane helix</keyword>
<evidence type="ECO:0008006" key="4">
    <source>
        <dbReference type="Google" id="ProtNLM"/>
    </source>
</evidence>